<gene>
    <name evidence="1" type="ORF">H8709_08970</name>
</gene>
<dbReference type="AlphaFoldDB" id="A0A926EBV9"/>
<dbReference type="RefSeq" id="WP_262398052.1">
    <property type="nucleotide sequence ID" value="NZ_JACRTC010000006.1"/>
</dbReference>
<dbReference type="EMBL" id="JACRTC010000006">
    <property type="protein sequence ID" value="MBC8570958.1"/>
    <property type="molecule type" value="Genomic_DNA"/>
</dbReference>
<accession>A0A926EBV9</accession>
<name>A0A926EBV9_9FIRM</name>
<sequence length="89" mass="10462">MQPALAKLYAQEKEHAVLPEDALEYDRSMRLFRYYQRLLKNMLGPRKRVLLRYYDAMSLCTDLERDCAFQRGFSLGASLFAGVNIHEEE</sequence>
<reference evidence="1" key="1">
    <citation type="submission" date="2020-08" db="EMBL/GenBank/DDBJ databases">
        <title>Genome public.</title>
        <authorList>
            <person name="Liu C."/>
            <person name="Sun Q."/>
        </authorList>
    </citation>
    <scope>NUCLEOTIDE SEQUENCE</scope>
    <source>
        <strain evidence="1">NSJ-54</strain>
    </source>
</reference>
<evidence type="ECO:0000313" key="1">
    <source>
        <dbReference type="EMBL" id="MBC8570958.1"/>
    </source>
</evidence>
<comment type="caution">
    <text evidence="1">The sequence shown here is derived from an EMBL/GenBank/DDBJ whole genome shotgun (WGS) entry which is preliminary data.</text>
</comment>
<dbReference type="Pfam" id="PF20648">
    <property type="entry name" value="DUF6809"/>
    <property type="match status" value="1"/>
</dbReference>
<keyword evidence="2" id="KW-1185">Reference proteome</keyword>
<organism evidence="1 2">
    <name type="scientific">Zongyangia hominis</name>
    <dbReference type="NCBI Taxonomy" id="2763677"/>
    <lineage>
        <taxon>Bacteria</taxon>
        <taxon>Bacillati</taxon>
        <taxon>Bacillota</taxon>
        <taxon>Clostridia</taxon>
        <taxon>Eubacteriales</taxon>
        <taxon>Oscillospiraceae</taxon>
        <taxon>Zongyangia</taxon>
    </lineage>
</organism>
<proteinExistence type="predicted"/>
<evidence type="ECO:0000313" key="2">
    <source>
        <dbReference type="Proteomes" id="UP000660861"/>
    </source>
</evidence>
<dbReference type="Proteomes" id="UP000660861">
    <property type="component" value="Unassembled WGS sequence"/>
</dbReference>
<protein>
    <submittedName>
        <fullName evidence="1">Uncharacterized protein</fullName>
    </submittedName>
</protein>
<dbReference type="InterPro" id="IPR049215">
    <property type="entry name" value="DUF6809"/>
</dbReference>